<evidence type="ECO:0000313" key="2">
    <source>
        <dbReference type="EMBL" id="PMD27295.1"/>
    </source>
</evidence>
<sequence>MACGLCHKPGLARSQTEGKGHGATTDQPRLHLELPPHEPNIQRHTFSSKRLRPPEGFASGSATTPTSKKSCRRSALLSKSHHGASPADFKPKSSFFGRFFDWVKSRVTKVNDKIFQRSAKQPQAKPSMAMHQSCSQVSIARHTATYPPSSAGCSINDPAHKDGSDFGLPQQVPAIVEDGLLIPMEAPNHNAPHSTVRQPSYKQGEEIPLRDASRFSAREIRDIESGSISMEVTAFEGPQPEKFRFEGEGERVKTDGGTSQIMSSLPFYAAPECRPSASNPVTYRYLELHAIPGWSQKGALSIGFSVSECDENFESNASRLAIRGENGSLYYNSILLGDLLISPFTWGSIGLGLLLVYNQEASTATTPVIDVTIFHTRQGELIETIRLDRDIVGFDGHHDLFVDLRTVDKVEFEVVFERDWCVYKLVDQA</sequence>
<proteinExistence type="predicted"/>
<reference evidence="2 3" key="1">
    <citation type="submission" date="2016-05" db="EMBL/GenBank/DDBJ databases">
        <title>A degradative enzymes factory behind the ericoid mycorrhizal symbiosis.</title>
        <authorList>
            <consortium name="DOE Joint Genome Institute"/>
            <person name="Martino E."/>
            <person name="Morin E."/>
            <person name="Grelet G."/>
            <person name="Kuo A."/>
            <person name="Kohler A."/>
            <person name="Daghino S."/>
            <person name="Barry K."/>
            <person name="Choi C."/>
            <person name="Cichocki N."/>
            <person name="Clum A."/>
            <person name="Copeland A."/>
            <person name="Hainaut M."/>
            <person name="Haridas S."/>
            <person name="Labutti K."/>
            <person name="Lindquist E."/>
            <person name="Lipzen A."/>
            <person name="Khouja H.-R."/>
            <person name="Murat C."/>
            <person name="Ohm R."/>
            <person name="Olson A."/>
            <person name="Spatafora J."/>
            <person name="Veneault-Fourrey C."/>
            <person name="Henrissat B."/>
            <person name="Grigoriev I."/>
            <person name="Martin F."/>
            <person name="Perotto S."/>
        </authorList>
    </citation>
    <scope>NUCLEOTIDE SEQUENCE [LARGE SCALE GENOMIC DNA]</scope>
    <source>
        <strain evidence="2 3">UAMH 7357</strain>
    </source>
</reference>
<evidence type="ECO:0008006" key="4">
    <source>
        <dbReference type="Google" id="ProtNLM"/>
    </source>
</evidence>
<evidence type="ECO:0000313" key="3">
    <source>
        <dbReference type="Proteomes" id="UP000235672"/>
    </source>
</evidence>
<dbReference type="Proteomes" id="UP000235672">
    <property type="component" value="Unassembled WGS sequence"/>
</dbReference>
<accession>A0A2J6QLZ3</accession>
<dbReference type="EMBL" id="KZ613466">
    <property type="protein sequence ID" value="PMD27295.1"/>
    <property type="molecule type" value="Genomic_DNA"/>
</dbReference>
<feature type="region of interest" description="Disordered" evidence="1">
    <location>
        <begin position="1"/>
        <end position="88"/>
    </location>
</feature>
<dbReference type="AlphaFoldDB" id="A0A2J6QLZ3"/>
<dbReference type="STRING" id="1745343.A0A2J6QLZ3"/>
<organism evidence="2 3">
    <name type="scientific">Hyaloscypha hepaticicola</name>
    <dbReference type="NCBI Taxonomy" id="2082293"/>
    <lineage>
        <taxon>Eukaryota</taxon>
        <taxon>Fungi</taxon>
        <taxon>Dikarya</taxon>
        <taxon>Ascomycota</taxon>
        <taxon>Pezizomycotina</taxon>
        <taxon>Leotiomycetes</taxon>
        <taxon>Helotiales</taxon>
        <taxon>Hyaloscyphaceae</taxon>
        <taxon>Hyaloscypha</taxon>
    </lineage>
</organism>
<evidence type="ECO:0000256" key="1">
    <source>
        <dbReference type="SAM" id="MobiDB-lite"/>
    </source>
</evidence>
<name>A0A2J6QLZ3_9HELO</name>
<keyword evidence="3" id="KW-1185">Reference proteome</keyword>
<protein>
    <recommendedName>
        <fullName evidence="4">SPRY domain-containing protein</fullName>
    </recommendedName>
</protein>
<gene>
    <name evidence="2" type="ORF">NA56DRAFT_231403</name>
</gene>